<accession>A0A7S4BV18</accession>
<keyword evidence="1" id="KW-0175">Coiled coil</keyword>
<feature type="compositionally biased region" description="Polar residues" evidence="2">
    <location>
        <begin position="393"/>
        <end position="403"/>
    </location>
</feature>
<feature type="region of interest" description="Disordered" evidence="2">
    <location>
        <begin position="381"/>
        <end position="403"/>
    </location>
</feature>
<feature type="region of interest" description="Disordered" evidence="2">
    <location>
        <begin position="1"/>
        <end position="29"/>
    </location>
</feature>
<feature type="region of interest" description="Disordered" evidence="2">
    <location>
        <begin position="326"/>
        <end position="348"/>
    </location>
</feature>
<feature type="coiled-coil region" evidence="1">
    <location>
        <begin position="64"/>
        <end position="121"/>
    </location>
</feature>
<organism evidence="3">
    <name type="scientific">Chrysotila carterae</name>
    <name type="common">Marine alga</name>
    <name type="synonym">Syracosphaera carterae</name>
    <dbReference type="NCBI Taxonomy" id="13221"/>
    <lineage>
        <taxon>Eukaryota</taxon>
        <taxon>Haptista</taxon>
        <taxon>Haptophyta</taxon>
        <taxon>Prymnesiophyceae</taxon>
        <taxon>Isochrysidales</taxon>
        <taxon>Isochrysidaceae</taxon>
        <taxon>Chrysotila</taxon>
    </lineage>
</organism>
<evidence type="ECO:0000313" key="3">
    <source>
        <dbReference type="EMBL" id="CAE0777349.1"/>
    </source>
</evidence>
<name>A0A7S4BV18_CHRCT</name>
<protein>
    <submittedName>
        <fullName evidence="3">Uncharacterized protein</fullName>
    </submittedName>
</protein>
<proteinExistence type="predicted"/>
<dbReference type="EMBL" id="HBIZ01046776">
    <property type="protein sequence ID" value="CAE0777349.1"/>
    <property type="molecule type" value="Transcribed_RNA"/>
</dbReference>
<evidence type="ECO:0000256" key="1">
    <source>
        <dbReference type="SAM" id="Coils"/>
    </source>
</evidence>
<dbReference type="AlphaFoldDB" id="A0A7S4BV18"/>
<evidence type="ECO:0000256" key="2">
    <source>
        <dbReference type="SAM" id="MobiDB-lite"/>
    </source>
</evidence>
<reference evidence="3" key="1">
    <citation type="submission" date="2021-01" db="EMBL/GenBank/DDBJ databases">
        <authorList>
            <person name="Corre E."/>
            <person name="Pelletier E."/>
            <person name="Niang G."/>
            <person name="Scheremetjew M."/>
            <person name="Finn R."/>
            <person name="Kale V."/>
            <person name="Holt S."/>
            <person name="Cochrane G."/>
            <person name="Meng A."/>
            <person name="Brown T."/>
            <person name="Cohen L."/>
        </authorList>
    </citation>
    <scope>NUCLEOTIDE SEQUENCE</scope>
    <source>
        <strain evidence="3">CCMP645</strain>
    </source>
</reference>
<sequence>MQKRGPTLKSLIMLPDSTPEPTLDLLQPAPLQRPYRPVLRPTEVVRPEDCINSHAQQKKIHDEVKREERRQDKLAAKAERAALRAQHINYQQLNASRREVAKKFEEQCRQQEQDVATRELQQYIESRTAEEYWPFGRNRPGPPNSFGKEAHAMYGDFLKSQAEDQKLLRQRRAALDKASPPPDESLLHKRLAQLGATEPLAKHDRDARAEALRERVRVQAESRSRHSQSLPCGSNDERAHLHSVLKGAAMRDAAEQWNRKQLRSVLERQMADKEQRDLSEHKRIYGALASIESASEARDAAAAAATEAAAAAARNRRELEAQIASKQRERKTLKEKLKAEQARDDRDQVRRVQLQDEAERLRQKEKFRELEIEWAGQASAIRRHRRHAKESDNGNQFSASLLG</sequence>
<feature type="region of interest" description="Disordered" evidence="2">
    <location>
        <begin position="217"/>
        <end position="236"/>
    </location>
</feature>
<gene>
    <name evidence="3" type="ORF">PCAR00345_LOCUS29988</name>
</gene>